<dbReference type="PANTHER" id="PTHR48111:SF69">
    <property type="entry name" value="RESPONSE REGULATOR RECEIVER"/>
    <property type="match status" value="1"/>
</dbReference>
<gene>
    <name evidence="5" type="ORF">CR105_16780</name>
</gene>
<sequence length="246" mass="27713">MMTAILAEDEPLLREELREALAALWPELKILAETGDGVSTLRAIQAQKPDMVFLDINMPQLNGLEVAKAVRDTTTVVFLTAYNEHALEAFELGAVDYLVKPLQRGRLLTTIGRLQARAVSDRKAVPEAVFEMIAARPERKYLRWIQASVGASLRLITIDEVHYFQSDAKYTRVVTGHSEALIRRPIKELVDELNPDDFLQVSRGAIVNLRRIESIYRDDGHMEIRLKDSGIKLAVSVGFQAAFRQM</sequence>
<dbReference type="AlphaFoldDB" id="A0A2G8TD86"/>
<dbReference type="InterPro" id="IPR011006">
    <property type="entry name" value="CheY-like_superfamily"/>
</dbReference>
<feature type="domain" description="HTH LytTR-type" evidence="4">
    <location>
        <begin position="145"/>
        <end position="246"/>
    </location>
</feature>
<dbReference type="Proteomes" id="UP000230390">
    <property type="component" value="Unassembled WGS sequence"/>
</dbReference>
<organism evidence="5 6">
    <name type="scientific">Massilia eurypsychrophila</name>
    <dbReference type="NCBI Taxonomy" id="1485217"/>
    <lineage>
        <taxon>Bacteria</taxon>
        <taxon>Pseudomonadati</taxon>
        <taxon>Pseudomonadota</taxon>
        <taxon>Betaproteobacteria</taxon>
        <taxon>Burkholderiales</taxon>
        <taxon>Oxalobacteraceae</taxon>
        <taxon>Telluria group</taxon>
        <taxon>Massilia</taxon>
    </lineage>
</organism>
<feature type="modified residue" description="4-aspartylphosphate" evidence="2">
    <location>
        <position position="55"/>
    </location>
</feature>
<comment type="caution">
    <text evidence="5">The sequence shown here is derived from an EMBL/GenBank/DDBJ whole genome shotgun (WGS) entry which is preliminary data.</text>
</comment>
<protein>
    <submittedName>
        <fullName evidence="5">DNA-binding response regulator</fullName>
    </submittedName>
</protein>
<dbReference type="GO" id="GO:0000976">
    <property type="term" value="F:transcription cis-regulatory region binding"/>
    <property type="evidence" value="ECO:0007669"/>
    <property type="project" value="TreeGrafter"/>
</dbReference>
<dbReference type="OrthoDB" id="8889669at2"/>
<dbReference type="Pfam" id="PF00072">
    <property type="entry name" value="Response_reg"/>
    <property type="match status" value="1"/>
</dbReference>
<evidence type="ECO:0000259" key="4">
    <source>
        <dbReference type="PROSITE" id="PS50930"/>
    </source>
</evidence>
<keyword evidence="6" id="KW-1185">Reference proteome</keyword>
<evidence type="ECO:0000256" key="1">
    <source>
        <dbReference type="ARBA" id="ARBA00023125"/>
    </source>
</evidence>
<evidence type="ECO:0000259" key="3">
    <source>
        <dbReference type="PROSITE" id="PS50110"/>
    </source>
</evidence>
<dbReference type="Gene3D" id="2.40.50.1020">
    <property type="entry name" value="LytTr DNA-binding domain"/>
    <property type="match status" value="1"/>
</dbReference>
<feature type="domain" description="Response regulatory" evidence="3">
    <location>
        <begin position="3"/>
        <end position="115"/>
    </location>
</feature>
<keyword evidence="1 5" id="KW-0238">DNA-binding</keyword>
<dbReference type="GO" id="GO:0006355">
    <property type="term" value="P:regulation of DNA-templated transcription"/>
    <property type="evidence" value="ECO:0007669"/>
    <property type="project" value="TreeGrafter"/>
</dbReference>
<evidence type="ECO:0000313" key="5">
    <source>
        <dbReference type="EMBL" id="PIL44025.1"/>
    </source>
</evidence>
<keyword evidence="2" id="KW-0597">Phosphoprotein</keyword>
<dbReference type="SUPFAM" id="SSF52172">
    <property type="entry name" value="CheY-like"/>
    <property type="match status" value="1"/>
</dbReference>
<dbReference type="PROSITE" id="PS50110">
    <property type="entry name" value="RESPONSE_REGULATORY"/>
    <property type="match status" value="1"/>
</dbReference>
<reference evidence="5 6" key="1">
    <citation type="submission" date="2017-10" db="EMBL/GenBank/DDBJ databases">
        <title>Massilia psychrophilum sp. nov., a novel purple-pigmented bacterium isolated from Tianshan glacier, Xinjiang Municipality, China.</title>
        <authorList>
            <person name="Wang H."/>
        </authorList>
    </citation>
    <scope>NUCLEOTIDE SEQUENCE [LARGE SCALE GENOMIC DNA]</scope>
    <source>
        <strain evidence="5 6">JCM 30074</strain>
    </source>
</reference>
<evidence type="ECO:0000313" key="6">
    <source>
        <dbReference type="Proteomes" id="UP000230390"/>
    </source>
</evidence>
<dbReference type="SMART" id="SM00850">
    <property type="entry name" value="LytTR"/>
    <property type="match status" value="1"/>
</dbReference>
<dbReference type="GO" id="GO:0032993">
    <property type="term" value="C:protein-DNA complex"/>
    <property type="evidence" value="ECO:0007669"/>
    <property type="project" value="TreeGrafter"/>
</dbReference>
<dbReference type="Gene3D" id="3.40.50.2300">
    <property type="match status" value="1"/>
</dbReference>
<proteinExistence type="predicted"/>
<dbReference type="PANTHER" id="PTHR48111">
    <property type="entry name" value="REGULATOR OF RPOS"/>
    <property type="match status" value="1"/>
</dbReference>
<dbReference type="Pfam" id="PF04397">
    <property type="entry name" value="LytTR"/>
    <property type="match status" value="1"/>
</dbReference>
<dbReference type="GO" id="GO:0005829">
    <property type="term" value="C:cytosol"/>
    <property type="evidence" value="ECO:0007669"/>
    <property type="project" value="TreeGrafter"/>
</dbReference>
<dbReference type="InterPro" id="IPR007492">
    <property type="entry name" value="LytTR_DNA-bd_dom"/>
</dbReference>
<name>A0A2G8TD86_9BURK</name>
<dbReference type="GO" id="GO:0000156">
    <property type="term" value="F:phosphorelay response regulator activity"/>
    <property type="evidence" value="ECO:0007669"/>
    <property type="project" value="TreeGrafter"/>
</dbReference>
<dbReference type="InterPro" id="IPR039420">
    <property type="entry name" value="WalR-like"/>
</dbReference>
<dbReference type="PROSITE" id="PS50930">
    <property type="entry name" value="HTH_LYTTR"/>
    <property type="match status" value="1"/>
</dbReference>
<dbReference type="SMART" id="SM00448">
    <property type="entry name" value="REC"/>
    <property type="match status" value="1"/>
</dbReference>
<evidence type="ECO:0000256" key="2">
    <source>
        <dbReference type="PROSITE-ProRule" id="PRU00169"/>
    </source>
</evidence>
<dbReference type="EMBL" id="PDOC01000010">
    <property type="protein sequence ID" value="PIL44025.1"/>
    <property type="molecule type" value="Genomic_DNA"/>
</dbReference>
<dbReference type="InterPro" id="IPR001789">
    <property type="entry name" value="Sig_transdc_resp-reg_receiver"/>
</dbReference>
<accession>A0A2G8TD86</accession>